<accession>A0A8T0MQY0</accession>
<feature type="compositionally biased region" description="Basic residues" evidence="1">
    <location>
        <begin position="106"/>
        <end position="127"/>
    </location>
</feature>
<protein>
    <submittedName>
        <fullName evidence="2">Uncharacterized protein</fullName>
    </submittedName>
</protein>
<feature type="region of interest" description="Disordered" evidence="1">
    <location>
        <begin position="235"/>
        <end position="348"/>
    </location>
</feature>
<dbReference type="Proteomes" id="UP000823388">
    <property type="component" value="Chromosome 9N"/>
</dbReference>
<sequence length="826" mass="91084">MPPAQGGSTSGNVDRAAVTTRRRRCYRRSTEKISPANAEFERQVAAFAAKQEEERTRQMYALLVLTNYWNASREESDEDDYYQKQKSDSDFLEGTFLKISSDKQKVTRNKKNSKNKKKKRSKSRKQSHSSEMLSELHTKPSSTCVNNAVSDEALPFSSSYVAIDLPLLEYNSSSSSTSPITELINPVSSASSGNEKELSSSNDFRSFISTSYYSVASSSVNDFSTGSNASVNDTGSNAWNNTMGDDAGSLSDARSEWSRSATGLTNSRGFNKWGDDDRNKPNDHKSLSVTISSRSSSQEGSLCGEDASHGGEFQKVISRKTAKKMKKIQRLRRPTTSPTMAASVPKSSALVPRASSQITIGHYIKDDCFGRKPNHTKGKYQKGPSSNRVPKTGFTDEENVHSNSTMLLITVHTAGNLGSSSTSHHQVSLEVLEESCSSGCLPLQGELKALAPVDGAAKDTDSRAALSDKNWSLNHRVNSSCVDWEEQKKEENEQALSIHESVLDKIIKAVNYSYEIQAASDIYMTCGHPVADIEIFLQSATPVIGQMPRTTSNSCLQGHQQVGNQPYRNHMPSDSLRSVWKWYEEPECCGIEVKVQRSFITSSRSGTYSRPEICAYFVPYLSAVQLFGQSSFSTSPNHGGLLFEYFEWEKPFLRPPLFTKIKQLVAGVNLSVINPIFGDPKQLESVKLSDLHPASWFCVAWYPICQIPSTAGSSQAAFLTYHSLGKLVPKTCSTDIADGLIPIVCRIVGLLSYKNEGEKWFQLGEQPGSKPTSGGSLETDPAELLNERLRALKHCASAMSKAVVPRATGEAMNYHPDYEFFWSRAL</sequence>
<reference evidence="2" key="1">
    <citation type="submission" date="2020-05" db="EMBL/GenBank/DDBJ databases">
        <title>WGS assembly of Panicum virgatum.</title>
        <authorList>
            <person name="Lovell J.T."/>
            <person name="Jenkins J."/>
            <person name="Shu S."/>
            <person name="Juenger T.E."/>
            <person name="Schmutz J."/>
        </authorList>
    </citation>
    <scope>NUCLEOTIDE SEQUENCE</scope>
    <source>
        <strain evidence="2">AP13</strain>
    </source>
</reference>
<proteinExistence type="predicted"/>
<feature type="compositionally biased region" description="Basic residues" evidence="1">
    <location>
        <begin position="317"/>
        <end position="333"/>
    </location>
</feature>
<dbReference type="PANTHER" id="PTHR32010">
    <property type="entry name" value="PHOTOSYSTEM II STABILITY/ASSEMBLY FACTOR HCF136, CHLOROPLASTIC"/>
    <property type="match status" value="1"/>
</dbReference>
<feature type="region of interest" description="Disordered" evidence="1">
    <location>
        <begin position="102"/>
        <end position="143"/>
    </location>
</feature>
<feature type="compositionally biased region" description="Basic and acidic residues" evidence="1">
    <location>
        <begin position="273"/>
        <end position="286"/>
    </location>
</feature>
<gene>
    <name evidence="2" type="ORF">PVAP13_9NG504500</name>
</gene>
<keyword evidence="3" id="KW-1185">Reference proteome</keyword>
<comment type="caution">
    <text evidence="2">The sequence shown here is derived from an EMBL/GenBank/DDBJ whole genome shotgun (WGS) entry which is preliminary data.</text>
</comment>
<feature type="compositionally biased region" description="Low complexity" evidence="1">
    <location>
        <begin position="287"/>
        <end position="297"/>
    </location>
</feature>
<dbReference type="InterPro" id="IPR008507">
    <property type="entry name" value="DUF789"/>
</dbReference>
<organism evidence="2 3">
    <name type="scientific">Panicum virgatum</name>
    <name type="common">Blackwell switchgrass</name>
    <dbReference type="NCBI Taxonomy" id="38727"/>
    <lineage>
        <taxon>Eukaryota</taxon>
        <taxon>Viridiplantae</taxon>
        <taxon>Streptophyta</taxon>
        <taxon>Embryophyta</taxon>
        <taxon>Tracheophyta</taxon>
        <taxon>Spermatophyta</taxon>
        <taxon>Magnoliopsida</taxon>
        <taxon>Liliopsida</taxon>
        <taxon>Poales</taxon>
        <taxon>Poaceae</taxon>
        <taxon>PACMAD clade</taxon>
        <taxon>Panicoideae</taxon>
        <taxon>Panicodae</taxon>
        <taxon>Paniceae</taxon>
        <taxon>Panicinae</taxon>
        <taxon>Panicum</taxon>
        <taxon>Panicum sect. Hiantes</taxon>
    </lineage>
</organism>
<dbReference type="Pfam" id="PF05623">
    <property type="entry name" value="DUF789"/>
    <property type="match status" value="1"/>
</dbReference>
<feature type="region of interest" description="Disordered" evidence="1">
    <location>
        <begin position="1"/>
        <end position="29"/>
    </location>
</feature>
<evidence type="ECO:0000313" key="2">
    <source>
        <dbReference type="EMBL" id="KAG2539871.1"/>
    </source>
</evidence>
<evidence type="ECO:0000256" key="1">
    <source>
        <dbReference type="SAM" id="MobiDB-lite"/>
    </source>
</evidence>
<evidence type="ECO:0000313" key="3">
    <source>
        <dbReference type="Proteomes" id="UP000823388"/>
    </source>
</evidence>
<dbReference type="AlphaFoldDB" id="A0A8T0MQY0"/>
<feature type="compositionally biased region" description="Polar residues" evidence="1">
    <location>
        <begin position="1"/>
        <end position="12"/>
    </location>
</feature>
<feature type="compositionally biased region" description="Polar residues" evidence="1">
    <location>
        <begin position="258"/>
        <end position="269"/>
    </location>
</feature>
<dbReference type="EMBL" id="CM029054">
    <property type="protein sequence ID" value="KAG2539871.1"/>
    <property type="molecule type" value="Genomic_DNA"/>
</dbReference>
<dbReference type="PANTHER" id="PTHR32010:SF20">
    <property type="match status" value="1"/>
</dbReference>
<name>A0A8T0MQY0_PANVG</name>